<proteinExistence type="predicted"/>
<dbReference type="EMBL" id="LAZR01004847">
    <property type="protein sequence ID" value="KKN05069.1"/>
    <property type="molecule type" value="Genomic_DNA"/>
</dbReference>
<comment type="caution">
    <text evidence="1">The sequence shown here is derived from an EMBL/GenBank/DDBJ whole genome shotgun (WGS) entry which is preliminary data.</text>
</comment>
<protein>
    <submittedName>
        <fullName evidence="1">Uncharacterized protein</fullName>
    </submittedName>
</protein>
<name>A0A0F9MGT9_9ZZZZ</name>
<organism evidence="1">
    <name type="scientific">marine sediment metagenome</name>
    <dbReference type="NCBI Taxonomy" id="412755"/>
    <lineage>
        <taxon>unclassified sequences</taxon>
        <taxon>metagenomes</taxon>
        <taxon>ecological metagenomes</taxon>
    </lineage>
</organism>
<gene>
    <name evidence="1" type="ORF">LCGC14_1091120</name>
</gene>
<sequence>MEETPQRVGSQDILEGPYLNNPVVRAAATLWRRGECTWEEAMMYAVIQLIFQNERLEVRLIDKISKEPAPNWLRVAEAIREGRS</sequence>
<dbReference type="AlphaFoldDB" id="A0A0F9MGT9"/>
<evidence type="ECO:0000313" key="1">
    <source>
        <dbReference type="EMBL" id="KKN05069.1"/>
    </source>
</evidence>
<accession>A0A0F9MGT9</accession>
<reference evidence="1" key="1">
    <citation type="journal article" date="2015" name="Nature">
        <title>Complex archaea that bridge the gap between prokaryotes and eukaryotes.</title>
        <authorList>
            <person name="Spang A."/>
            <person name="Saw J.H."/>
            <person name="Jorgensen S.L."/>
            <person name="Zaremba-Niedzwiedzka K."/>
            <person name="Martijn J."/>
            <person name="Lind A.E."/>
            <person name="van Eijk R."/>
            <person name="Schleper C."/>
            <person name="Guy L."/>
            <person name="Ettema T.J."/>
        </authorList>
    </citation>
    <scope>NUCLEOTIDE SEQUENCE</scope>
</reference>